<dbReference type="AlphaFoldDB" id="A0A4C1TN43"/>
<dbReference type="EMBL" id="BGZK01000068">
    <property type="protein sequence ID" value="GBP14957.1"/>
    <property type="molecule type" value="Genomic_DNA"/>
</dbReference>
<keyword evidence="2" id="KW-1185">Reference proteome</keyword>
<protein>
    <submittedName>
        <fullName evidence="1">Uncharacterized protein</fullName>
    </submittedName>
</protein>
<organism evidence="1 2">
    <name type="scientific">Eumeta variegata</name>
    <name type="common">Bagworm moth</name>
    <name type="synonym">Eumeta japonica</name>
    <dbReference type="NCBI Taxonomy" id="151549"/>
    <lineage>
        <taxon>Eukaryota</taxon>
        <taxon>Metazoa</taxon>
        <taxon>Ecdysozoa</taxon>
        <taxon>Arthropoda</taxon>
        <taxon>Hexapoda</taxon>
        <taxon>Insecta</taxon>
        <taxon>Pterygota</taxon>
        <taxon>Neoptera</taxon>
        <taxon>Endopterygota</taxon>
        <taxon>Lepidoptera</taxon>
        <taxon>Glossata</taxon>
        <taxon>Ditrysia</taxon>
        <taxon>Tineoidea</taxon>
        <taxon>Psychidae</taxon>
        <taxon>Oiketicinae</taxon>
        <taxon>Eumeta</taxon>
    </lineage>
</organism>
<dbReference type="Proteomes" id="UP000299102">
    <property type="component" value="Unassembled WGS sequence"/>
</dbReference>
<proteinExistence type="predicted"/>
<reference evidence="1 2" key="1">
    <citation type="journal article" date="2019" name="Commun. Biol.">
        <title>The bagworm genome reveals a unique fibroin gene that provides high tensile strength.</title>
        <authorList>
            <person name="Kono N."/>
            <person name="Nakamura H."/>
            <person name="Ohtoshi R."/>
            <person name="Tomita M."/>
            <person name="Numata K."/>
            <person name="Arakawa K."/>
        </authorList>
    </citation>
    <scope>NUCLEOTIDE SEQUENCE [LARGE SCALE GENOMIC DNA]</scope>
</reference>
<gene>
    <name evidence="1" type="ORF">EVAR_6609_1</name>
</gene>
<sequence length="129" mass="14588">MTYSLAISFIHVGLKANRRRAKARRTRVDGGHGEGVENGARKGNCSYYRMRHVLRLETSMNKTTNYTWTRNKTIKALSTRPVTVADEFVMSLPAARRRGRGLRALTHAVSRTCALESRAQFVLSRAYCV</sequence>
<evidence type="ECO:0000313" key="2">
    <source>
        <dbReference type="Proteomes" id="UP000299102"/>
    </source>
</evidence>
<comment type="caution">
    <text evidence="1">The sequence shown here is derived from an EMBL/GenBank/DDBJ whole genome shotgun (WGS) entry which is preliminary data.</text>
</comment>
<accession>A0A4C1TN43</accession>
<evidence type="ECO:0000313" key="1">
    <source>
        <dbReference type="EMBL" id="GBP14957.1"/>
    </source>
</evidence>
<name>A0A4C1TN43_EUMVA</name>